<dbReference type="PIRSF" id="PIRSF036979">
    <property type="entry name" value="Arginase"/>
    <property type="match status" value="1"/>
</dbReference>
<evidence type="ECO:0000256" key="10">
    <source>
        <dbReference type="PROSITE-ProRule" id="PRU00742"/>
    </source>
</evidence>
<evidence type="ECO:0000256" key="8">
    <source>
        <dbReference type="ARBA" id="ARBA00047391"/>
    </source>
</evidence>
<accession>A0ABN5GZ73</accession>
<sequence length="307" mass="32916">MHGKGGFLVGPKTVRIIGVPLDYGADRRGVDMGPSAIRYAGLHEKLRQAGHQVVDLGNLPVPVPESREVAQTNLKYLDEIVKVSRVLARAVEKAVEEDAYPLVLGGDHSIAIGTIGGLVRHFQNLGVLWFDAHGDYNTDQTSPSGNIHGMPVATAVGLGHPALQASFHGRFVNPAKIVYVGVRTLDPEEAQALRQSGTTVFSMHEIDRYGMRDVMAKAMDIVTDGTDGVHLSFDIDAVDPLYAPGSGTPFSGGLTEREAHLALELLAESDILSSMEMVEVNPILDEHNRTGQLAANLIASALGHRII</sequence>
<reference evidence="13 14" key="1">
    <citation type="journal article" date="2019" name="Sci. Rep.">
        <title>Sulfobacillus thermotolerans: new insights into resistance and metabolic capacities of acidophilic chemolithotrophs.</title>
        <authorList>
            <person name="Panyushkina A.E."/>
            <person name="Babenko V.V."/>
            <person name="Nikitina A.S."/>
            <person name="Selezneva O.V."/>
            <person name="Tsaplina I.A."/>
            <person name="Letarova M.A."/>
            <person name="Kostryukova E.S."/>
            <person name="Letarov A.V."/>
        </authorList>
    </citation>
    <scope>NUCLEOTIDE SEQUENCE [LARGE SCALE GENOMIC DNA]</scope>
    <source>
        <strain evidence="13 14">Kr1</strain>
    </source>
</reference>
<evidence type="ECO:0000256" key="7">
    <source>
        <dbReference type="ARBA" id="ARBA00023211"/>
    </source>
</evidence>
<evidence type="ECO:0000256" key="12">
    <source>
        <dbReference type="RuleBase" id="RU361159"/>
    </source>
</evidence>
<keyword evidence="7 12" id="KW-0464">Manganese</keyword>
<keyword evidence="6 11" id="KW-0378">Hydrolase</keyword>
<evidence type="ECO:0000256" key="9">
    <source>
        <dbReference type="NCBIfam" id="TIGR01229"/>
    </source>
</evidence>
<evidence type="ECO:0000313" key="14">
    <source>
        <dbReference type="Proteomes" id="UP000325292"/>
    </source>
</evidence>
<dbReference type="Proteomes" id="UP000325292">
    <property type="component" value="Chromosome"/>
</dbReference>
<comment type="similarity">
    <text evidence="10 11">Belongs to the arginase family.</text>
</comment>
<evidence type="ECO:0000256" key="11">
    <source>
        <dbReference type="RuleBase" id="RU003684"/>
    </source>
</evidence>
<evidence type="ECO:0000256" key="6">
    <source>
        <dbReference type="ARBA" id="ARBA00022801"/>
    </source>
</evidence>
<dbReference type="PROSITE" id="PS51409">
    <property type="entry name" value="ARGINASE_2"/>
    <property type="match status" value="1"/>
</dbReference>
<dbReference type="PRINTS" id="PR00116">
    <property type="entry name" value="ARGINASE"/>
</dbReference>
<evidence type="ECO:0000256" key="1">
    <source>
        <dbReference type="ARBA" id="ARBA00005098"/>
    </source>
</evidence>
<proteinExistence type="inferred from homology"/>
<dbReference type="EC" id="3.5.3.1" evidence="2 9"/>
<comment type="pathway">
    <text evidence="1">Nitrogen metabolism; urea cycle; L-ornithine and urea from L-arginine: step 1/1.</text>
</comment>
<dbReference type="CDD" id="cd09989">
    <property type="entry name" value="Arginase"/>
    <property type="match status" value="1"/>
</dbReference>
<dbReference type="Pfam" id="PF00491">
    <property type="entry name" value="Arginase"/>
    <property type="match status" value="1"/>
</dbReference>
<comment type="catalytic activity">
    <reaction evidence="8 12">
        <text>L-arginine + H2O = urea + L-ornithine</text>
        <dbReference type="Rhea" id="RHEA:20569"/>
        <dbReference type="ChEBI" id="CHEBI:15377"/>
        <dbReference type="ChEBI" id="CHEBI:16199"/>
        <dbReference type="ChEBI" id="CHEBI:32682"/>
        <dbReference type="ChEBI" id="CHEBI:46911"/>
        <dbReference type="EC" id="3.5.3.1"/>
    </reaction>
</comment>
<keyword evidence="14" id="KW-1185">Reference proteome</keyword>
<keyword evidence="4 12" id="KW-0056">Arginine metabolism</keyword>
<evidence type="ECO:0000256" key="2">
    <source>
        <dbReference type="ARBA" id="ARBA00012168"/>
    </source>
</evidence>
<dbReference type="InterPro" id="IPR023696">
    <property type="entry name" value="Ureohydrolase_dom_sf"/>
</dbReference>
<organism evidence="13 14">
    <name type="scientific">Sulfobacillus thermotolerans</name>
    <dbReference type="NCBI Taxonomy" id="338644"/>
    <lineage>
        <taxon>Bacteria</taxon>
        <taxon>Bacillati</taxon>
        <taxon>Bacillota</taxon>
        <taxon>Clostridia</taxon>
        <taxon>Eubacteriales</taxon>
        <taxon>Clostridiales Family XVII. Incertae Sedis</taxon>
        <taxon>Sulfobacillus</taxon>
    </lineage>
</organism>
<dbReference type="InterPro" id="IPR020855">
    <property type="entry name" value="Ureohydrolase_Mn_BS"/>
</dbReference>
<evidence type="ECO:0000256" key="3">
    <source>
        <dbReference type="ARBA" id="ARBA00018123"/>
    </source>
</evidence>
<dbReference type="SUPFAM" id="SSF52768">
    <property type="entry name" value="Arginase/deacetylase"/>
    <property type="match status" value="1"/>
</dbReference>
<dbReference type="PROSITE" id="PS01053">
    <property type="entry name" value="ARGINASE_1"/>
    <property type="match status" value="1"/>
</dbReference>
<evidence type="ECO:0000256" key="4">
    <source>
        <dbReference type="ARBA" id="ARBA00022503"/>
    </source>
</evidence>
<comment type="cofactor">
    <cofactor evidence="12">
        <name>Mn(2+)</name>
        <dbReference type="ChEBI" id="CHEBI:29035"/>
    </cofactor>
    <text evidence="12">Binds 2 manganese ions per subunit.</text>
</comment>
<dbReference type="InterPro" id="IPR014033">
    <property type="entry name" value="Arginase"/>
</dbReference>
<dbReference type="Gene3D" id="3.40.800.10">
    <property type="entry name" value="Ureohydrolase domain"/>
    <property type="match status" value="1"/>
</dbReference>
<name>A0ABN5GZ73_9FIRM</name>
<dbReference type="NCBIfam" id="TIGR01229">
    <property type="entry name" value="rocF_arginase"/>
    <property type="match status" value="1"/>
</dbReference>
<keyword evidence="5 12" id="KW-0479">Metal-binding</keyword>
<dbReference type="PANTHER" id="PTHR43782:SF3">
    <property type="entry name" value="ARGINASE"/>
    <property type="match status" value="1"/>
</dbReference>
<dbReference type="PANTHER" id="PTHR43782">
    <property type="entry name" value="ARGINASE"/>
    <property type="match status" value="1"/>
</dbReference>
<dbReference type="InterPro" id="IPR006035">
    <property type="entry name" value="Ureohydrolase"/>
</dbReference>
<dbReference type="EMBL" id="CP019454">
    <property type="protein sequence ID" value="AUW92991.1"/>
    <property type="molecule type" value="Genomic_DNA"/>
</dbReference>
<evidence type="ECO:0000313" key="13">
    <source>
        <dbReference type="EMBL" id="AUW92991.1"/>
    </source>
</evidence>
<gene>
    <name evidence="13" type="ORF">BXT84_02690</name>
</gene>
<protein>
    <recommendedName>
        <fullName evidence="3 9">Arginase</fullName>
        <ecNumber evidence="2 9">3.5.3.1</ecNumber>
    </recommendedName>
</protein>
<evidence type="ECO:0000256" key="5">
    <source>
        <dbReference type="ARBA" id="ARBA00022723"/>
    </source>
</evidence>